<feature type="region of interest" description="Disordered" evidence="1">
    <location>
        <begin position="1"/>
        <end position="37"/>
    </location>
</feature>
<organism evidence="2 3">
    <name type="scientific">Colocasia esculenta</name>
    <name type="common">Wild taro</name>
    <name type="synonym">Arum esculentum</name>
    <dbReference type="NCBI Taxonomy" id="4460"/>
    <lineage>
        <taxon>Eukaryota</taxon>
        <taxon>Viridiplantae</taxon>
        <taxon>Streptophyta</taxon>
        <taxon>Embryophyta</taxon>
        <taxon>Tracheophyta</taxon>
        <taxon>Spermatophyta</taxon>
        <taxon>Magnoliopsida</taxon>
        <taxon>Liliopsida</taxon>
        <taxon>Araceae</taxon>
        <taxon>Aroideae</taxon>
        <taxon>Colocasieae</taxon>
        <taxon>Colocasia</taxon>
    </lineage>
</organism>
<comment type="caution">
    <text evidence="2">The sequence shown here is derived from an EMBL/GenBank/DDBJ whole genome shotgun (WGS) entry which is preliminary data.</text>
</comment>
<feature type="non-terminal residue" evidence="2">
    <location>
        <position position="177"/>
    </location>
</feature>
<evidence type="ECO:0000256" key="1">
    <source>
        <dbReference type="SAM" id="MobiDB-lite"/>
    </source>
</evidence>
<keyword evidence="3" id="KW-1185">Reference proteome</keyword>
<dbReference type="AlphaFoldDB" id="A0A843X1F3"/>
<evidence type="ECO:0000313" key="2">
    <source>
        <dbReference type="EMBL" id="MQM10915.1"/>
    </source>
</evidence>
<name>A0A843X1F3_COLES</name>
<feature type="compositionally biased region" description="Low complexity" evidence="1">
    <location>
        <begin position="1"/>
        <end position="27"/>
    </location>
</feature>
<accession>A0A843X1F3</accession>
<sequence>CAEALPLQASSSLISSSKPSLPRSPNSRKLVGSARDEMGKWPCRQMQPVRRSKALEGLRLSTAADHLSTDAHIQSLQPSGSSQTAYACRQQVQDLSTDKPKTNYGKFCKLPNLVFLWSTTLHMLTLIYKQPFTTNLVHKQPPSKNPKEFSQEALFCCSASTYRPEPRREVSPAEGEA</sequence>
<evidence type="ECO:0000313" key="3">
    <source>
        <dbReference type="Proteomes" id="UP000652761"/>
    </source>
</evidence>
<gene>
    <name evidence="2" type="ORF">Taro_043817</name>
</gene>
<reference evidence="2" key="1">
    <citation type="submission" date="2017-07" db="EMBL/GenBank/DDBJ databases">
        <title>Taro Niue Genome Assembly and Annotation.</title>
        <authorList>
            <person name="Atibalentja N."/>
            <person name="Keating K."/>
            <person name="Fields C.J."/>
        </authorList>
    </citation>
    <scope>NUCLEOTIDE SEQUENCE</scope>
    <source>
        <strain evidence="2">Niue_2</strain>
        <tissue evidence="2">Leaf</tissue>
    </source>
</reference>
<protein>
    <submittedName>
        <fullName evidence="2">Uncharacterized protein</fullName>
    </submittedName>
</protein>
<dbReference type="Proteomes" id="UP000652761">
    <property type="component" value="Unassembled WGS sequence"/>
</dbReference>
<feature type="non-terminal residue" evidence="2">
    <location>
        <position position="1"/>
    </location>
</feature>
<dbReference type="EMBL" id="NMUH01004820">
    <property type="protein sequence ID" value="MQM10915.1"/>
    <property type="molecule type" value="Genomic_DNA"/>
</dbReference>
<proteinExistence type="predicted"/>